<dbReference type="GO" id="GO:0071013">
    <property type="term" value="C:catalytic step 2 spliceosome"/>
    <property type="evidence" value="ECO:0007669"/>
    <property type="project" value="InterPro"/>
</dbReference>
<keyword evidence="4" id="KW-0747">Spliceosome</keyword>
<dbReference type="OMA" id="TLWHPHE"/>
<dbReference type="InterPro" id="IPR001680">
    <property type="entry name" value="WD40_rpt"/>
</dbReference>
<evidence type="ECO:0000256" key="2">
    <source>
        <dbReference type="ARBA" id="ARBA00022574"/>
    </source>
</evidence>
<dbReference type="PhylomeDB" id="Q17DF0"/>
<dbReference type="STRING" id="7159.Q17DF0"/>
<dbReference type="GO" id="GO:0003729">
    <property type="term" value="F:mRNA binding"/>
    <property type="evidence" value="ECO:0007669"/>
    <property type="project" value="TreeGrafter"/>
</dbReference>
<reference evidence="13" key="1">
    <citation type="submission" date="2005-10" db="EMBL/GenBank/DDBJ databases">
        <authorList>
            <person name="Loftus B.J."/>
            <person name="Nene V.M."/>
            <person name="Hannick L.I."/>
            <person name="Bidwell S."/>
            <person name="Haas B."/>
            <person name="Amedeo P."/>
            <person name="Orvis J."/>
            <person name="Wortman J.R."/>
            <person name="White O.R."/>
            <person name="Salzberg S."/>
            <person name="Shumway M."/>
            <person name="Koo H."/>
            <person name="Zhao Y."/>
            <person name="Holmes M."/>
            <person name="Miller J."/>
            <person name="Schatz M."/>
            <person name="Pop M."/>
            <person name="Pai G."/>
            <person name="Utterback T."/>
            <person name="Rogers Y.-H."/>
            <person name="Kravitz S."/>
            <person name="Fraser C.M."/>
        </authorList>
    </citation>
    <scope>NUCLEOTIDE SEQUENCE</scope>
    <source>
        <strain evidence="13">Liverpool</strain>
    </source>
</reference>
<evidence type="ECO:0000256" key="11">
    <source>
        <dbReference type="PROSITE-ProRule" id="PRU00221"/>
    </source>
</evidence>
<feature type="region of interest" description="Disordered" evidence="12">
    <location>
        <begin position="182"/>
        <end position="227"/>
    </location>
</feature>
<protein>
    <recommendedName>
        <fullName evidence="8">Pre-mRNA-processing factor 17</fullName>
    </recommendedName>
    <alternativeName>
        <fullName evidence="10">Cell division cycle 40 homolog</fullName>
    </alternativeName>
    <alternativeName>
        <fullName evidence="9">PRP17 homolog</fullName>
    </alternativeName>
</protein>
<dbReference type="CDD" id="cd00200">
    <property type="entry name" value="WD40"/>
    <property type="match status" value="1"/>
</dbReference>
<proteinExistence type="predicted"/>
<feature type="compositionally biased region" description="Basic and acidic residues" evidence="12">
    <location>
        <begin position="39"/>
        <end position="52"/>
    </location>
</feature>
<dbReference type="AlphaFoldDB" id="Q17DF0"/>
<evidence type="ECO:0000256" key="5">
    <source>
        <dbReference type="ARBA" id="ARBA00022737"/>
    </source>
</evidence>
<evidence type="ECO:0000313" key="13">
    <source>
        <dbReference type="EMBL" id="EAT44387.1"/>
    </source>
</evidence>
<feature type="region of interest" description="Disordered" evidence="12">
    <location>
        <begin position="1"/>
        <end position="52"/>
    </location>
</feature>
<evidence type="ECO:0000256" key="8">
    <source>
        <dbReference type="ARBA" id="ARBA00068146"/>
    </source>
</evidence>
<organism evidence="13 14">
    <name type="scientific">Aedes aegypti</name>
    <name type="common">Yellowfever mosquito</name>
    <name type="synonym">Culex aegypti</name>
    <dbReference type="NCBI Taxonomy" id="7159"/>
    <lineage>
        <taxon>Eukaryota</taxon>
        <taxon>Metazoa</taxon>
        <taxon>Ecdysozoa</taxon>
        <taxon>Arthropoda</taxon>
        <taxon>Hexapoda</taxon>
        <taxon>Insecta</taxon>
        <taxon>Pterygota</taxon>
        <taxon>Neoptera</taxon>
        <taxon>Endopterygota</taxon>
        <taxon>Diptera</taxon>
        <taxon>Nematocera</taxon>
        <taxon>Culicoidea</taxon>
        <taxon>Culicidae</taxon>
        <taxon>Culicinae</taxon>
        <taxon>Aedini</taxon>
        <taxon>Aedes</taxon>
        <taxon>Stegomyia</taxon>
    </lineage>
</organism>
<dbReference type="eggNOG" id="KOG0282">
    <property type="taxonomic scope" value="Eukaryota"/>
</dbReference>
<dbReference type="PRINTS" id="PR00320">
    <property type="entry name" value="GPROTEINBRPT"/>
</dbReference>
<keyword evidence="7" id="KW-0539">Nucleus</keyword>
<dbReference type="SUPFAM" id="SSF50978">
    <property type="entry name" value="WD40 repeat-like"/>
    <property type="match status" value="1"/>
</dbReference>
<keyword evidence="5" id="KW-0677">Repeat</keyword>
<reference evidence="13" key="3">
    <citation type="submission" date="2012-09" db="EMBL/GenBank/DDBJ databases">
        <authorList>
            <consortium name="VectorBase"/>
        </authorList>
    </citation>
    <scope>NUCLEOTIDE SEQUENCE</scope>
    <source>
        <strain evidence="13">Liverpool</strain>
    </source>
</reference>
<dbReference type="Proteomes" id="UP000682892">
    <property type="component" value="Unassembled WGS sequence"/>
</dbReference>
<name>Q17DF0_AEDAE</name>
<dbReference type="PANTHER" id="PTHR43979">
    <property type="entry name" value="PRE-MRNA-PROCESSING FACTOR 17"/>
    <property type="match status" value="1"/>
</dbReference>
<dbReference type="InterPro" id="IPR036322">
    <property type="entry name" value="WD40_repeat_dom_sf"/>
</dbReference>
<evidence type="ECO:0000256" key="1">
    <source>
        <dbReference type="ARBA" id="ARBA00004123"/>
    </source>
</evidence>
<evidence type="ECO:0000256" key="6">
    <source>
        <dbReference type="ARBA" id="ARBA00023187"/>
    </source>
</evidence>
<dbReference type="GO" id="GO:0000398">
    <property type="term" value="P:mRNA splicing, via spliceosome"/>
    <property type="evidence" value="ECO:0007669"/>
    <property type="project" value="InterPro"/>
</dbReference>
<evidence type="ECO:0000256" key="9">
    <source>
        <dbReference type="ARBA" id="ARBA00075265"/>
    </source>
</evidence>
<sequence length="594" mass="67285">MLGLQAYASGSGSSSSSSDDDSESEQQQAVTSSSARKKAPTEDELAHLKPIKDQSMSVAKSLQVCAAPIVVPTEQSDVSRMLAPTVSELNYNPRFEELFAPVAGPVNPFLTEQMKAPKNTITGFVEKAHISDFQFDNQRKTFHSFGYALDPSVDTANGSEAGPSYVGHLQAAYDTDGKTVFESSKPNRMGDKRKRVKNTNPEDVEGFLGPWGKFEDEETVSRPSEQERAEIEEMMAKKQRRNRVTEDKPIEEKSVLHIKDSVDYQGRSFLHPPHDSGVNLRKSSAPDRCFLPKAHIHTWTGHTKGISAIRWFPVSAHLLLSCSMDARIKIWEVYNERRCVRTYSGHRQAVRDVSFNNRGDRFVSAGYDRYLKLWDTETGDVISRFSSRKIPFCVKFHPDFNKQHLFVAGTSDKKIICWDTRSGEIVQEYDRHLGAVNTITFVDENRRFVTTSDDKSLRVWEWDIPVDMKYIADPTMHSMPAVTLSPNGKWLACQSLDNKIVIFSAINRFKMNRKKTFTGHMVSGYACNLDFSPDMSYLVSGDGDGKCYIWDWKTTKLYKKWQAHDNVCIAALWHPHEASKLVTAGWDGVIKYWD</sequence>
<dbReference type="PANTHER" id="PTHR43979:SF1">
    <property type="entry name" value="PRE-MRNA-PROCESSING FACTOR 17"/>
    <property type="match status" value="1"/>
</dbReference>
<dbReference type="Pfam" id="PF00400">
    <property type="entry name" value="WD40"/>
    <property type="match status" value="5"/>
</dbReference>
<evidence type="ECO:0000256" key="10">
    <source>
        <dbReference type="ARBA" id="ARBA00076678"/>
    </source>
</evidence>
<feature type="repeat" description="WD" evidence="11">
    <location>
        <begin position="429"/>
        <end position="461"/>
    </location>
</feature>
<gene>
    <name evidence="13" type="ORF">AaeL_AAEL004232</name>
</gene>
<evidence type="ECO:0000256" key="12">
    <source>
        <dbReference type="SAM" id="MobiDB-lite"/>
    </source>
</evidence>
<dbReference type="InterPro" id="IPR019775">
    <property type="entry name" value="WD40_repeat_CS"/>
</dbReference>
<feature type="repeat" description="WD" evidence="11">
    <location>
        <begin position="529"/>
        <end position="560"/>
    </location>
</feature>
<dbReference type="PaxDb" id="7159-AAEL004232-PA"/>
<dbReference type="InterPro" id="IPR015943">
    <property type="entry name" value="WD40/YVTN_repeat-like_dom_sf"/>
</dbReference>
<dbReference type="PROSITE" id="PS50294">
    <property type="entry name" value="WD_REPEATS_REGION"/>
    <property type="match status" value="4"/>
</dbReference>
<feature type="repeat" description="WD" evidence="11">
    <location>
        <begin position="343"/>
        <end position="384"/>
    </location>
</feature>
<keyword evidence="6" id="KW-0508">mRNA splicing</keyword>
<evidence type="ECO:0000256" key="7">
    <source>
        <dbReference type="ARBA" id="ARBA00023242"/>
    </source>
</evidence>
<keyword evidence="3" id="KW-0507">mRNA processing</keyword>
<dbReference type="VEuPathDB" id="VectorBase:AAEL027036"/>
<dbReference type="InterPro" id="IPR032847">
    <property type="entry name" value="PRPF17"/>
</dbReference>
<dbReference type="FunFam" id="2.130.10.10:FF:000034">
    <property type="entry name" value="Pre-mRNA-processing factor 17, putative"/>
    <property type="match status" value="1"/>
</dbReference>
<reference evidence="13" key="2">
    <citation type="journal article" date="2007" name="Science">
        <title>Genome sequence of Aedes aegypti, a major arbovirus vector.</title>
        <authorList>
            <person name="Nene V."/>
            <person name="Wortman J.R."/>
            <person name="Lawson D."/>
            <person name="Haas B."/>
            <person name="Kodira C."/>
            <person name="Tu Z.J."/>
            <person name="Loftus B."/>
            <person name="Xi Z."/>
            <person name="Megy K."/>
            <person name="Grabherr M."/>
            <person name="Ren Q."/>
            <person name="Zdobnov E.M."/>
            <person name="Lobo N.F."/>
            <person name="Campbell K.S."/>
            <person name="Brown S.E."/>
            <person name="Bonaldo M.F."/>
            <person name="Zhu J."/>
            <person name="Sinkins S.P."/>
            <person name="Hogenkamp D.G."/>
            <person name="Amedeo P."/>
            <person name="Arensburger P."/>
            <person name="Atkinson P.W."/>
            <person name="Bidwell S."/>
            <person name="Biedler J."/>
            <person name="Birney E."/>
            <person name="Bruggner R.V."/>
            <person name="Costas J."/>
            <person name="Coy M.R."/>
            <person name="Crabtree J."/>
            <person name="Crawford M."/>
            <person name="Debruyn B."/>
            <person name="Decaprio D."/>
            <person name="Eiglmeier K."/>
            <person name="Eisenstadt E."/>
            <person name="El-Dorry H."/>
            <person name="Gelbart W.M."/>
            <person name="Gomes S.L."/>
            <person name="Hammond M."/>
            <person name="Hannick L.I."/>
            <person name="Hogan J.R."/>
            <person name="Holmes M.H."/>
            <person name="Jaffe D."/>
            <person name="Johnston J.S."/>
            <person name="Kennedy R.C."/>
            <person name="Koo H."/>
            <person name="Kravitz S."/>
            <person name="Kriventseva E.V."/>
            <person name="Kulp D."/>
            <person name="Labutti K."/>
            <person name="Lee E."/>
            <person name="Li S."/>
            <person name="Lovin D.D."/>
            <person name="Mao C."/>
            <person name="Mauceli E."/>
            <person name="Menck C.F."/>
            <person name="Miller J.R."/>
            <person name="Montgomery P."/>
            <person name="Mori A."/>
            <person name="Nascimento A.L."/>
            <person name="Naveira H.F."/>
            <person name="Nusbaum C."/>
            <person name="O'leary S."/>
            <person name="Orvis J."/>
            <person name="Pertea M."/>
            <person name="Quesneville H."/>
            <person name="Reidenbach K.R."/>
            <person name="Rogers Y.H."/>
            <person name="Roth C.W."/>
            <person name="Schneider J.R."/>
            <person name="Schatz M."/>
            <person name="Shumway M."/>
            <person name="Stanke M."/>
            <person name="Stinson E.O."/>
            <person name="Tubio J.M."/>
            <person name="Vanzee J.P."/>
            <person name="Verjovski-Almeida S."/>
            <person name="Werner D."/>
            <person name="White O."/>
            <person name="Wyder S."/>
            <person name="Zeng Q."/>
            <person name="Zhao Q."/>
            <person name="Zhao Y."/>
            <person name="Hill C.A."/>
            <person name="Raikhel A.S."/>
            <person name="Soares M.B."/>
            <person name="Knudson D.L."/>
            <person name="Lee N.H."/>
            <person name="Galagan J."/>
            <person name="Salzberg S.L."/>
            <person name="Paulsen I.T."/>
            <person name="Dimopoulos G."/>
            <person name="Collins F.H."/>
            <person name="Birren B."/>
            <person name="Fraser-Liggett C.M."/>
            <person name="Severson D.W."/>
        </authorList>
    </citation>
    <scope>NUCLEOTIDE SEQUENCE [LARGE SCALE GENOMIC DNA]</scope>
    <source>
        <strain evidence="13">Liverpool</strain>
    </source>
</reference>
<evidence type="ECO:0000256" key="3">
    <source>
        <dbReference type="ARBA" id="ARBA00022664"/>
    </source>
</evidence>
<evidence type="ECO:0000313" key="14">
    <source>
        <dbReference type="Proteomes" id="UP000682892"/>
    </source>
</evidence>
<accession>Q17DF0</accession>
<dbReference type="PROSITE" id="PS00678">
    <property type="entry name" value="WD_REPEATS_1"/>
    <property type="match status" value="1"/>
</dbReference>
<feature type="repeat" description="WD" evidence="11">
    <location>
        <begin position="299"/>
        <end position="333"/>
    </location>
</feature>
<dbReference type="InterPro" id="IPR020472">
    <property type="entry name" value="WD40_PAC1"/>
</dbReference>
<dbReference type="EMBL" id="CH477296">
    <property type="protein sequence ID" value="EAT44387.1"/>
    <property type="molecule type" value="Genomic_DNA"/>
</dbReference>
<feature type="repeat" description="WD" evidence="11">
    <location>
        <begin position="561"/>
        <end position="594"/>
    </location>
</feature>
<dbReference type="Gene3D" id="2.130.10.10">
    <property type="entry name" value="YVTN repeat-like/Quinoprotein amine dehydrogenase"/>
    <property type="match status" value="1"/>
</dbReference>
<dbReference type="PROSITE" id="PS50082">
    <property type="entry name" value="WD_REPEATS_2"/>
    <property type="match status" value="5"/>
</dbReference>
<dbReference type="SMART" id="SM00320">
    <property type="entry name" value="WD40"/>
    <property type="match status" value="7"/>
</dbReference>
<dbReference type="HOGENOM" id="CLU_022571_2_1_1"/>
<evidence type="ECO:0000256" key="4">
    <source>
        <dbReference type="ARBA" id="ARBA00022728"/>
    </source>
</evidence>
<keyword evidence="2 11" id="KW-0853">WD repeat</keyword>
<comment type="subcellular location">
    <subcellularLocation>
        <location evidence="1">Nucleus</location>
    </subcellularLocation>
</comment>